<dbReference type="Gene3D" id="2.60.120.10">
    <property type="entry name" value="Jelly Rolls"/>
    <property type="match status" value="2"/>
</dbReference>
<evidence type="ECO:0000259" key="4">
    <source>
        <dbReference type="Pfam" id="PF05726"/>
    </source>
</evidence>
<sequence>MEANPILIEGRLHDLGDGFTVRRMLPVLQARHVGPLVFFDHMGPATFAPGSGMDVRPHPHIGLATVSWLFDGAIRHRDSIGSVTDIRPGEVNWMTAGRGIVHSERTPPDERRDGQALHGVQIWVALPQADAEIAPEFHHHERASLPTLRQPGMEAVLIAGSAYGQQAPVKVFAPMFLLEVRLDAGTELALPQEHLERGVFVVDGAVRWGDLDVAATQMAVQTGPSAPSLHAHSDSRLLLFGGAPLDGERHLWWNFVASTKERIEQAKLDWQAQRWGKVTGDEDEFIPLPE</sequence>
<protein>
    <recommendedName>
        <fullName evidence="7">Pirin family protein</fullName>
    </recommendedName>
</protein>
<proteinExistence type="inferred from homology"/>
<dbReference type="PIRSF" id="PIRSF006232">
    <property type="entry name" value="Pirin"/>
    <property type="match status" value="1"/>
</dbReference>
<dbReference type="PANTHER" id="PTHR13903:SF8">
    <property type="entry name" value="PIRIN"/>
    <property type="match status" value="1"/>
</dbReference>
<dbReference type="InterPro" id="IPR012093">
    <property type="entry name" value="Pirin"/>
</dbReference>
<comment type="caution">
    <text evidence="5">The sequence shown here is derived from an EMBL/GenBank/DDBJ whole genome shotgun (WGS) entry which is preliminary data.</text>
</comment>
<evidence type="ECO:0000256" key="1">
    <source>
        <dbReference type="ARBA" id="ARBA00008416"/>
    </source>
</evidence>
<dbReference type="Pfam" id="PF02678">
    <property type="entry name" value="Pirin"/>
    <property type="match status" value="1"/>
</dbReference>
<dbReference type="InterPro" id="IPR003829">
    <property type="entry name" value="Pirin_N_dom"/>
</dbReference>
<dbReference type="CDD" id="cd02909">
    <property type="entry name" value="cupin_pirin_N"/>
    <property type="match status" value="1"/>
</dbReference>
<reference evidence="6" key="1">
    <citation type="journal article" date="2019" name="Int. J. Syst. Evol. Microbiol.">
        <title>The Global Catalogue of Microorganisms (GCM) 10K type strain sequencing project: providing services to taxonomists for standard genome sequencing and annotation.</title>
        <authorList>
            <consortium name="The Broad Institute Genomics Platform"/>
            <consortium name="The Broad Institute Genome Sequencing Center for Infectious Disease"/>
            <person name="Wu L."/>
            <person name="Ma J."/>
        </authorList>
    </citation>
    <scope>NUCLEOTIDE SEQUENCE [LARGE SCALE GENOMIC DNA]</scope>
    <source>
        <strain evidence="6">KCTC 22232</strain>
    </source>
</reference>
<dbReference type="InterPro" id="IPR011051">
    <property type="entry name" value="RmlC_Cupin_sf"/>
</dbReference>
<evidence type="ECO:0000259" key="3">
    <source>
        <dbReference type="Pfam" id="PF02678"/>
    </source>
</evidence>
<accession>A0ABQ2ZLR4</accession>
<dbReference type="InterPro" id="IPR014710">
    <property type="entry name" value="RmlC-like_jellyroll"/>
</dbReference>
<keyword evidence="6" id="KW-1185">Reference proteome</keyword>
<feature type="domain" description="Pirin N-terminal" evidence="3">
    <location>
        <begin position="19"/>
        <end position="124"/>
    </location>
</feature>
<dbReference type="EMBL" id="BMXT01000001">
    <property type="protein sequence ID" value="GGY16991.1"/>
    <property type="molecule type" value="Genomic_DNA"/>
</dbReference>
<dbReference type="Pfam" id="PF05726">
    <property type="entry name" value="Pirin_C"/>
    <property type="match status" value="1"/>
</dbReference>
<dbReference type="PANTHER" id="PTHR13903">
    <property type="entry name" value="PIRIN-RELATED"/>
    <property type="match status" value="1"/>
</dbReference>
<evidence type="ECO:0000256" key="2">
    <source>
        <dbReference type="RuleBase" id="RU003457"/>
    </source>
</evidence>
<comment type="similarity">
    <text evidence="1 2">Belongs to the pirin family.</text>
</comment>
<dbReference type="InterPro" id="IPR008778">
    <property type="entry name" value="Pirin_C_dom"/>
</dbReference>
<name>A0ABQ2ZLR4_9GAMM</name>
<feature type="domain" description="Pirin C-terminal" evidence="4">
    <location>
        <begin position="178"/>
        <end position="275"/>
    </location>
</feature>
<evidence type="ECO:0000313" key="5">
    <source>
        <dbReference type="EMBL" id="GGY16991.1"/>
    </source>
</evidence>
<dbReference type="Proteomes" id="UP000621898">
    <property type="component" value="Unassembled WGS sequence"/>
</dbReference>
<dbReference type="SUPFAM" id="SSF51182">
    <property type="entry name" value="RmlC-like cupins"/>
    <property type="match status" value="1"/>
</dbReference>
<organism evidence="5 6">
    <name type="scientific">Rhodanobacter panaciterrae</name>
    <dbReference type="NCBI Taxonomy" id="490572"/>
    <lineage>
        <taxon>Bacteria</taxon>
        <taxon>Pseudomonadati</taxon>
        <taxon>Pseudomonadota</taxon>
        <taxon>Gammaproteobacteria</taxon>
        <taxon>Lysobacterales</taxon>
        <taxon>Rhodanobacteraceae</taxon>
        <taxon>Rhodanobacter</taxon>
    </lineage>
</organism>
<dbReference type="RefSeq" id="WP_189439649.1">
    <property type="nucleotide sequence ID" value="NZ_BMXT01000001.1"/>
</dbReference>
<dbReference type="CDD" id="cd02247">
    <property type="entry name" value="cupin_pirin_C"/>
    <property type="match status" value="1"/>
</dbReference>
<gene>
    <name evidence="5" type="ORF">GCM10008098_05590</name>
</gene>
<evidence type="ECO:0000313" key="6">
    <source>
        <dbReference type="Proteomes" id="UP000621898"/>
    </source>
</evidence>
<evidence type="ECO:0008006" key="7">
    <source>
        <dbReference type="Google" id="ProtNLM"/>
    </source>
</evidence>